<keyword evidence="2" id="KW-1185">Reference proteome</keyword>
<evidence type="ECO:0000313" key="2">
    <source>
        <dbReference type="Proteomes" id="UP001501000"/>
    </source>
</evidence>
<evidence type="ECO:0000313" key="1">
    <source>
        <dbReference type="EMBL" id="GAA3927903.1"/>
    </source>
</evidence>
<dbReference type="Proteomes" id="UP001501000">
    <property type="component" value="Unassembled WGS sequence"/>
</dbReference>
<name>A0ABP7MQ27_9ACTN</name>
<proteinExistence type="predicted"/>
<gene>
    <name evidence="1" type="ORF">GCM10022244_41300</name>
</gene>
<organism evidence="1 2">
    <name type="scientific">Streptomyces gulbargensis</name>
    <dbReference type="NCBI Taxonomy" id="364901"/>
    <lineage>
        <taxon>Bacteria</taxon>
        <taxon>Bacillati</taxon>
        <taxon>Actinomycetota</taxon>
        <taxon>Actinomycetes</taxon>
        <taxon>Kitasatosporales</taxon>
        <taxon>Streptomycetaceae</taxon>
        <taxon>Streptomyces</taxon>
    </lineage>
</organism>
<comment type="caution">
    <text evidence="1">The sequence shown here is derived from an EMBL/GenBank/DDBJ whole genome shotgun (WGS) entry which is preliminary data.</text>
</comment>
<accession>A0ABP7MQ27</accession>
<sequence length="60" mass="6133">MRSECDGTGVAAEWDRVQAAVRGPGTGPPLLPYVSRTVVLVQGASRVAVSVPLTSPGLCP</sequence>
<dbReference type="EMBL" id="BAABAJ010000013">
    <property type="protein sequence ID" value="GAA3927903.1"/>
    <property type="molecule type" value="Genomic_DNA"/>
</dbReference>
<protein>
    <submittedName>
        <fullName evidence="1">Uncharacterized protein</fullName>
    </submittedName>
</protein>
<reference evidence="2" key="1">
    <citation type="journal article" date="2019" name="Int. J. Syst. Evol. Microbiol.">
        <title>The Global Catalogue of Microorganisms (GCM) 10K type strain sequencing project: providing services to taxonomists for standard genome sequencing and annotation.</title>
        <authorList>
            <consortium name="The Broad Institute Genomics Platform"/>
            <consortium name="The Broad Institute Genome Sequencing Center for Infectious Disease"/>
            <person name="Wu L."/>
            <person name="Ma J."/>
        </authorList>
    </citation>
    <scope>NUCLEOTIDE SEQUENCE [LARGE SCALE GENOMIC DNA]</scope>
    <source>
        <strain evidence="2">JCM 16956</strain>
    </source>
</reference>